<feature type="region of interest" description="Disordered" evidence="1">
    <location>
        <begin position="147"/>
        <end position="170"/>
    </location>
</feature>
<protein>
    <submittedName>
        <fullName evidence="2">Uncharacterized protein</fullName>
    </submittedName>
</protein>
<evidence type="ECO:0000313" key="2">
    <source>
        <dbReference type="EMBL" id="GBP58529.1"/>
    </source>
</evidence>
<proteinExistence type="predicted"/>
<gene>
    <name evidence="2" type="ORF">EVAR_34531_1</name>
</gene>
<organism evidence="2 3">
    <name type="scientific">Eumeta variegata</name>
    <name type="common">Bagworm moth</name>
    <name type="synonym">Eumeta japonica</name>
    <dbReference type="NCBI Taxonomy" id="151549"/>
    <lineage>
        <taxon>Eukaryota</taxon>
        <taxon>Metazoa</taxon>
        <taxon>Ecdysozoa</taxon>
        <taxon>Arthropoda</taxon>
        <taxon>Hexapoda</taxon>
        <taxon>Insecta</taxon>
        <taxon>Pterygota</taxon>
        <taxon>Neoptera</taxon>
        <taxon>Endopterygota</taxon>
        <taxon>Lepidoptera</taxon>
        <taxon>Glossata</taxon>
        <taxon>Ditrysia</taxon>
        <taxon>Tineoidea</taxon>
        <taxon>Psychidae</taxon>
        <taxon>Oiketicinae</taxon>
        <taxon>Eumeta</taxon>
    </lineage>
</organism>
<comment type="caution">
    <text evidence="2">The sequence shown here is derived from an EMBL/GenBank/DDBJ whole genome shotgun (WGS) entry which is preliminary data.</text>
</comment>
<sequence length="187" mass="20173">MLPGPMVVTANLSCQSSEDIPTAIGLMPTSFLYNADNEAPYIKEHTTEFSWLLSQILISLLTPLSLDILFRQRTGDSTGVASAYGQQCLPAFGGSHALNSGNLRLWRLLRLHLPVPVRPSLQTTTAEPEALSASPGRTACLRRARLPPPAADDSEADGDHPDMQPTLGAPVAIVPSFHSRSFPLHPR</sequence>
<keyword evidence="3" id="KW-1185">Reference proteome</keyword>
<reference evidence="2 3" key="1">
    <citation type="journal article" date="2019" name="Commun. Biol.">
        <title>The bagworm genome reveals a unique fibroin gene that provides high tensile strength.</title>
        <authorList>
            <person name="Kono N."/>
            <person name="Nakamura H."/>
            <person name="Ohtoshi R."/>
            <person name="Tomita M."/>
            <person name="Numata K."/>
            <person name="Arakawa K."/>
        </authorList>
    </citation>
    <scope>NUCLEOTIDE SEQUENCE [LARGE SCALE GENOMIC DNA]</scope>
</reference>
<dbReference type="Proteomes" id="UP000299102">
    <property type="component" value="Unassembled WGS sequence"/>
</dbReference>
<evidence type="ECO:0000313" key="3">
    <source>
        <dbReference type="Proteomes" id="UP000299102"/>
    </source>
</evidence>
<accession>A0A4C1X848</accession>
<dbReference type="AlphaFoldDB" id="A0A4C1X848"/>
<name>A0A4C1X848_EUMVA</name>
<evidence type="ECO:0000256" key="1">
    <source>
        <dbReference type="SAM" id="MobiDB-lite"/>
    </source>
</evidence>
<dbReference type="EMBL" id="BGZK01000738">
    <property type="protein sequence ID" value="GBP58529.1"/>
    <property type="molecule type" value="Genomic_DNA"/>
</dbReference>